<dbReference type="Gene3D" id="1.10.720.30">
    <property type="entry name" value="SAP domain"/>
    <property type="match status" value="1"/>
</dbReference>
<dbReference type="Gene3D" id="3.90.70.80">
    <property type="match status" value="1"/>
</dbReference>
<feature type="compositionally biased region" description="Polar residues" evidence="3">
    <location>
        <begin position="292"/>
        <end position="312"/>
    </location>
</feature>
<dbReference type="PANTHER" id="PTHR16081:SF0">
    <property type="entry name" value="VERTNIN"/>
    <property type="match status" value="1"/>
</dbReference>
<feature type="region of interest" description="Disordered" evidence="3">
    <location>
        <begin position="258"/>
        <end position="315"/>
    </location>
</feature>
<dbReference type="Proteomes" id="UP001152795">
    <property type="component" value="Unassembled WGS sequence"/>
</dbReference>
<dbReference type="PROSITE" id="PS50800">
    <property type="entry name" value="SAP"/>
    <property type="match status" value="1"/>
</dbReference>
<feature type="compositionally biased region" description="Basic residues" evidence="3">
    <location>
        <begin position="272"/>
        <end position="283"/>
    </location>
</feature>
<comment type="caution">
    <text evidence="4">The sequence shown here is derived from an EMBL/GenBank/DDBJ whole genome shotgun (WGS) entry which is preliminary data.</text>
</comment>
<evidence type="ECO:0000313" key="4">
    <source>
        <dbReference type="EMBL" id="CAB4014524.1"/>
    </source>
</evidence>
<protein>
    <recommendedName>
        <fullName evidence="2">Vertnin</fullName>
    </recommendedName>
</protein>
<dbReference type="GO" id="GO:0006357">
    <property type="term" value="P:regulation of transcription by RNA polymerase II"/>
    <property type="evidence" value="ECO:0007669"/>
    <property type="project" value="TreeGrafter"/>
</dbReference>
<dbReference type="Pfam" id="PF02037">
    <property type="entry name" value="SAP"/>
    <property type="match status" value="1"/>
</dbReference>
<accession>A0A7D9ERI4</accession>
<dbReference type="GO" id="GO:0000785">
    <property type="term" value="C:chromatin"/>
    <property type="evidence" value="ECO:0007669"/>
    <property type="project" value="TreeGrafter"/>
</dbReference>
<dbReference type="InterPro" id="IPR003034">
    <property type="entry name" value="SAP_dom"/>
</dbReference>
<reference evidence="4" key="1">
    <citation type="submission" date="2020-04" db="EMBL/GenBank/DDBJ databases">
        <authorList>
            <person name="Alioto T."/>
            <person name="Alioto T."/>
            <person name="Gomez Garrido J."/>
        </authorList>
    </citation>
    <scope>NUCLEOTIDE SEQUENCE</scope>
    <source>
        <strain evidence="4">A484AB</strain>
    </source>
</reference>
<proteinExistence type="inferred from homology"/>
<dbReference type="InterPro" id="IPR036361">
    <property type="entry name" value="SAP_dom_sf"/>
</dbReference>
<comment type="similarity">
    <text evidence="1">Belongs to the vertnin family.</text>
</comment>
<evidence type="ECO:0000256" key="1">
    <source>
        <dbReference type="ARBA" id="ARBA00007290"/>
    </source>
</evidence>
<evidence type="ECO:0000256" key="3">
    <source>
        <dbReference type="SAM" id="MobiDB-lite"/>
    </source>
</evidence>
<evidence type="ECO:0000256" key="2">
    <source>
        <dbReference type="ARBA" id="ARBA00020188"/>
    </source>
</evidence>
<name>A0A7D9ERI4_PARCT</name>
<keyword evidence="5" id="KW-1185">Reference proteome</keyword>
<dbReference type="EMBL" id="CACRXK020008340">
    <property type="protein sequence ID" value="CAB4014524.1"/>
    <property type="molecule type" value="Genomic_DNA"/>
</dbReference>
<organism evidence="4 5">
    <name type="scientific">Paramuricea clavata</name>
    <name type="common">Red gorgonian</name>
    <name type="synonym">Violescent sea-whip</name>
    <dbReference type="NCBI Taxonomy" id="317549"/>
    <lineage>
        <taxon>Eukaryota</taxon>
        <taxon>Metazoa</taxon>
        <taxon>Cnidaria</taxon>
        <taxon>Anthozoa</taxon>
        <taxon>Octocorallia</taxon>
        <taxon>Malacalcyonacea</taxon>
        <taxon>Plexauridae</taxon>
        <taxon>Paramuricea</taxon>
    </lineage>
</organism>
<dbReference type="OrthoDB" id="5984203at2759"/>
<dbReference type="InterPro" id="IPR047273">
    <property type="entry name" value="VRTN_OTU_dom"/>
</dbReference>
<dbReference type="SUPFAM" id="SSF68906">
    <property type="entry name" value="SAP domain"/>
    <property type="match status" value="1"/>
</dbReference>
<dbReference type="PANTHER" id="PTHR16081">
    <property type="entry name" value="VERTNIN"/>
    <property type="match status" value="1"/>
</dbReference>
<sequence>MERQVLIDLMRLKSAISKNQKEFCIEFEQRYSMYLPRSCHFVQNYNPVTQRKDTLASILLPTDVPEELIPVKVTADGNCLYNSASVLVTGDQSLSNILRLLTAVELYLHSHFYAHHQRFSEVDMAFGESTRYILSLSTDDGNHERNRIETVRKEAMATCVLKNWAGLIQVMALSSVLKQVIYSVYPDYSRGIRPLFHGPIQPRGRDSNFQPAHVLYIMWSRCDNFDNRMTMFQPNHFVPLLPQGYILKSENDFPTLASSDIAPNASKSKSSSAKRKNSKRKRQVPITVCLPTPNSRATKSNITLSNSQTQTAKRSRPDWIMTNHTQPTQDGKILSPSQLSVNIDKVIDPVLDSTGQEYAKVGENLHEGIDEQINNSSQPPKGCKNQPATSSHQLPFPFLSRKWYQGQGLHETKLNASARMGNTEEKLMPEMLPYSMLSRDWYKNQTKTTNQCPSETPTLERVIPLTNLSQSWYKRQGQLAQKNASRGKSKIINGTLQENINELEKDLLQSNVTQAVIGKKKVMIEVGKYILKHGPLVRMQKVGQLISDTEKGMGKNSNSKRRQMSSEIFKKVQCHLNVVQIYIKGIAYLLENRNYDLSDVTERLSNICKSSIKEEINNHISVNVSDLLQTAIRFADTKRDADLIKALFAKATSVKHVAKMQKVQNCSSIRVAEQQLCHKLHEFKNLELTSQVVRNDLTNEQQRRLTKRIISQRKHKLFKLQFETRGRNLKADIFPELKFVLEEIFSHGSNGLLGGLESHPRLTTDILYRSRDNTLFMREAREILLKVAPPGFGISLSSCYNYTESYKENTYSAKRHHAGKDVNARIALKCPPRTGVFKQVINLHWTTKNVNLLVESCMTCESNCLVDSKDAKTVICGDIQPVQNPGKSWKPIIYPDHTFDQSRTNAVYPMAHLFLGNDQNVCEDDAKTIEITRTGRPVLLINIAFFEHETTFRAMNEFLYLLTEPSLDKIFRNAETGQLKSIFAFLVDNGHGEDPDSPLTRMCLARILHMLKLKKISQRSFAEYNSKRNFVERVHAAENTALSRHGAFDSKQIHPSPEPGTKEHLENMEEMAEDVKNCLSQARFAGRFLECYRGIGSNGIFSDEERLKDFLSFSEEKKEECTWTYGPSTSDNPYFQALVQVWGIPEDFERSYVEDYNVIMNKNGKRTAWNDKYSTNLYGNVNDDNLELQPIPDYVSWLTSGGELHYMAFEKISSLYASSPQLVDSPGLFLPSRILDTFFIVDSNPPEDILNALALLTWTTDCDVTEYFKNKRERMENDYQQNIEREKWRNHELYKKSLVELHQICKKNGLSQKGNKHELVRRIAQNNGETEENSFYPDYNGDPSSLPDTVANIRKIPIATLKYILKSHALSYCGNKDDLVLRVFLLSHRRTHLCSFSQAKIIEETIASARKIIAEEVKEYLLNMDNVKRIRVNRSVLKEKSKIRVPENITNVSDLHQLFKSLKRYVARSTNIGERDAKDDVVKSGYNTLCAETDNGLENFFEVGVRVKVCWKKEEIGNSGWRPGWYVAEVQNANSMLDQIEVVYLSEPESVYKIDVTSMLAEGKLQLSK</sequence>
<dbReference type="InterPro" id="IPR038822">
    <property type="entry name" value="Vertnin-like"/>
</dbReference>
<dbReference type="CDD" id="cd22791">
    <property type="entry name" value="OTU_VRTN"/>
    <property type="match status" value="1"/>
</dbReference>
<gene>
    <name evidence="4" type="ORF">PACLA_8A044334</name>
</gene>
<evidence type="ECO:0000313" key="5">
    <source>
        <dbReference type="Proteomes" id="UP001152795"/>
    </source>
</evidence>